<dbReference type="InterPro" id="IPR059029">
    <property type="entry name" value="FAM13A_dom"/>
</dbReference>
<protein>
    <recommendedName>
        <fullName evidence="4">Rho-GAP domain-containing protein</fullName>
    </recommendedName>
</protein>
<evidence type="ECO:0000256" key="2">
    <source>
        <dbReference type="SAM" id="Coils"/>
    </source>
</evidence>
<feature type="region of interest" description="Disordered" evidence="3">
    <location>
        <begin position="373"/>
        <end position="397"/>
    </location>
</feature>
<dbReference type="RefSeq" id="XP_020904222.1">
    <property type="nucleotide sequence ID" value="XM_021048563.2"/>
</dbReference>
<dbReference type="PANTHER" id="PTHR15904">
    <property type="entry name" value="FAM13"/>
    <property type="match status" value="1"/>
</dbReference>
<organism evidence="5 6">
    <name type="scientific">Exaiptasia diaphana</name>
    <name type="common">Tropical sea anemone</name>
    <name type="synonym">Aiptasia pulchella</name>
    <dbReference type="NCBI Taxonomy" id="2652724"/>
    <lineage>
        <taxon>Eukaryota</taxon>
        <taxon>Metazoa</taxon>
        <taxon>Cnidaria</taxon>
        <taxon>Anthozoa</taxon>
        <taxon>Hexacorallia</taxon>
        <taxon>Actiniaria</taxon>
        <taxon>Aiptasiidae</taxon>
        <taxon>Exaiptasia</taxon>
    </lineage>
</organism>
<evidence type="ECO:0000256" key="1">
    <source>
        <dbReference type="ARBA" id="ARBA00007549"/>
    </source>
</evidence>
<feature type="region of interest" description="Disordered" evidence="3">
    <location>
        <begin position="296"/>
        <end position="327"/>
    </location>
</feature>
<dbReference type="SUPFAM" id="SSF48350">
    <property type="entry name" value="GTPase activation domain, GAP"/>
    <property type="match status" value="1"/>
</dbReference>
<sequence>MSIKENIASSRHCSIESGLTQAIAPVGLLCGIPEKDLKSTKSGSDHLAVPSSKMAKMKKKMHSPLSRRKSSSSEPSELSSNTGKVFGVSLDESIKHNEGPPVPWVVVRIVEYLSSHGLKSEGIFRVSGNKKNVDLMKAAFDRDGDADLEEIGDVMAVAGLLKQYLRDLPRPPIPQSLTQDFIKIHTNYGDDNKASLDELKRLLAKLPELNYHLLKYLCNFLVRVSEYEENNKMSSMALAIVFGPNLFRCKDGLEGLKEQGHTNAIVCKFLQEYEELFPDEDEVSPYATTDLFIQTSSSSEGMDPSGHPKAQESSASDEELASSNKTTVEISIGKLEPVYASISKSKKHLSPSVGSSSEDLDLYVRSVSPSLWNTNGNNGNSSHSTLQQQQHGTQGRDMVQKVIKDSIKEHLFGPDVVSTDDNEYSPNESAQSNESLEEIVPPLPARNYGPEDTNRPQAKKRKNAKKHSNENSPSTSISNSELTIDVPAVDNSKDLVITLDQNSNSIIQVKDEDDAEEDETDLGIVKRNSGILTTLTKNRAPPPSKRRSPTPNKRNSQSDLDNEEADECGELPERFVHPLVVEAKSRGKVSTPPPRSPRSSPRVPSKSPPSPLSPNKHATVDEVDGGYNPVKELMTRTYKKRGRGPPGVPPLELYKLQQSEGDQSSDNLIKHDVQLSPRERYDGLSSDEALLSPRSRPLSIDTKSYPTECPPSPPHDHIEPFWSDRRMEASPKGELSLKQISRNIHQLKKKIREYEESFEAEHGHKPSQSEKAPIKKYLADLNRYRKELKELKEKAKEDSERLIETAPALKQEVPSTNNSGESLLTTSPATVQQSLDGILRKLQDKRKAVNRSEDLQDLTLEELQDEKLCVQKALLQHESVFGRPTTKKDKDIMRPLYDRYRMIKRKLSASRTQSSTEDLSKKSEGLGSEHDDMGSEEQIFATLTLLPKSKMPPATKDLTKAQKRRSDVSIGSVEDLDNCSDFGGSQENLLEDKERDAKLHHMSQEDLQKQVELAKRDKKRLRKKLKKFEDDFLERTGRRAQRDERGDMENDYREYKQIKARLRLIDVLLSKRQASSTI</sequence>
<feature type="compositionally biased region" description="Basic and acidic residues" evidence="3">
    <location>
        <begin position="918"/>
        <end position="933"/>
    </location>
</feature>
<feature type="compositionally biased region" description="Polar residues" evidence="3">
    <location>
        <begin position="656"/>
        <end position="667"/>
    </location>
</feature>
<feature type="domain" description="Rho-GAP" evidence="4">
    <location>
        <begin position="88"/>
        <end position="277"/>
    </location>
</feature>
<name>A0A913XGX9_EXADI</name>
<evidence type="ECO:0000256" key="3">
    <source>
        <dbReference type="SAM" id="MobiDB-lite"/>
    </source>
</evidence>
<dbReference type="OrthoDB" id="185175at2759"/>
<dbReference type="GeneID" id="110242555"/>
<dbReference type="Gene3D" id="1.10.555.10">
    <property type="entry name" value="Rho GTPase activation protein"/>
    <property type="match status" value="1"/>
</dbReference>
<dbReference type="KEGG" id="epa:110242555"/>
<feature type="compositionally biased region" description="Basic and acidic residues" evidence="3">
    <location>
        <begin position="668"/>
        <end position="682"/>
    </location>
</feature>
<proteinExistence type="inferred from homology"/>
<evidence type="ECO:0000259" key="4">
    <source>
        <dbReference type="PROSITE" id="PS50238"/>
    </source>
</evidence>
<dbReference type="InterPro" id="IPR000198">
    <property type="entry name" value="RhoGAP_dom"/>
</dbReference>
<dbReference type="AlphaFoldDB" id="A0A913XGX9"/>
<feature type="compositionally biased region" description="Polar residues" evidence="3">
    <location>
        <begin position="424"/>
        <end position="434"/>
    </location>
</feature>
<feature type="region of interest" description="Disordered" evidence="3">
    <location>
        <begin position="508"/>
        <end position="720"/>
    </location>
</feature>
<dbReference type="OMA" id="LPRGLWI"/>
<keyword evidence="2" id="KW-0175">Coiled coil</keyword>
<dbReference type="PANTHER" id="PTHR15904:SF17">
    <property type="entry name" value="RHO-GAP DOMAIN-CONTAINING PROTEIN"/>
    <property type="match status" value="1"/>
</dbReference>
<feature type="compositionally biased region" description="Polar residues" evidence="3">
    <location>
        <begin position="549"/>
        <end position="559"/>
    </location>
</feature>
<comment type="similarity">
    <text evidence="1">Belongs to the FAM13 family.</text>
</comment>
<feature type="region of interest" description="Disordered" evidence="3">
    <location>
        <begin position="410"/>
        <end position="483"/>
    </location>
</feature>
<reference evidence="5" key="1">
    <citation type="submission" date="2022-11" db="UniProtKB">
        <authorList>
            <consortium name="EnsemblMetazoa"/>
        </authorList>
    </citation>
    <scope>IDENTIFICATION</scope>
</reference>
<feature type="compositionally biased region" description="Basic residues" evidence="3">
    <location>
        <begin position="55"/>
        <end position="70"/>
    </location>
</feature>
<evidence type="ECO:0000313" key="6">
    <source>
        <dbReference type="Proteomes" id="UP000887567"/>
    </source>
</evidence>
<feature type="region of interest" description="Disordered" evidence="3">
    <location>
        <begin position="755"/>
        <end position="774"/>
    </location>
</feature>
<feature type="compositionally biased region" description="Basic and acidic residues" evidence="3">
    <location>
        <begin position="957"/>
        <end position="967"/>
    </location>
</feature>
<feature type="region of interest" description="Disordered" evidence="3">
    <location>
        <begin position="804"/>
        <end position="828"/>
    </location>
</feature>
<feature type="coiled-coil region" evidence="2">
    <location>
        <begin position="1004"/>
        <end position="1031"/>
    </location>
</feature>
<feature type="compositionally biased region" description="Acidic residues" evidence="3">
    <location>
        <begin position="511"/>
        <end position="521"/>
    </location>
</feature>
<dbReference type="Proteomes" id="UP000887567">
    <property type="component" value="Unplaced"/>
</dbReference>
<keyword evidence="6" id="KW-1185">Reference proteome</keyword>
<dbReference type="GO" id="GO:0007165">
    <property type="term" value="P:signal transduction"/>
    <property type="evidence" value="ECO:0007669"/>
    <property type="project" value="InterPro"/>
</dbReference>
<dbReference type="EnsemblMetazoa" id="XM_021048563.2">
    <property type="protein sequence ID" value="XP_020904222.1"/>
    <property type="gene ID" value="LOC110242555"/>
</dbReference>
<accession>A0A913XGX9</accession>
<dbReference type="PROSITE" id="PS50238">
    <property type="entry name" value="RHOGAP"/>
    <property type="match status" value="1"/>
</dbReference>
<feature type="compositionally biased region" description="Basic and acidic residues" evidence="3">
    <location>
        <begin position="755"/>
        <end position="768"/>
    </location>
</feature>
<dbReference type="Pfam" id="PF26116">
    <property type="entry name" value="FAM13A"/>
    <property type="match status" value="1"/>
</dbReference>
<feature type="region of interest" description="Disordered" evidence="3">
    <location>
        <begin position="905"/>
        <end position="970"/>
    </location>
</feature>
<feature type="compositionally biased region" description="Acidic residues" evidence="3">
    <location>
        <begin position="560"/>
        <end position="570"/>
    </location>
</feature>
<dbReference type="SMART" id="SM00324">
    <property type="entry name" value="RhoGAP"/>
    <property type="match status" value="1"/>
</dbReference>
<feature type="compositionally biased region" description="Low complexity" evidence="3">
    <location>
        <begin position="373"/>
        <end position="385"/>
    </location>
</feature>
<dbReference type="InterPro" id="IPR039102">
    <property type="entry name" value="FAM13"/>
</dbReference>
<feature type="compositionally biased region" description="Polar residues" evidence="3">
    <location>
        <begin position="813"/>
        <end position="828"/>
    </location>
</feature>
<feature type="region of interest" description="Disordered" evidence="3">
    <location>
        <begin position="38"/>
        <end position="82"/>
    </location>
</feature>
<dbReference type="CDD" id="cd00159">
    <property type="entry name" value="RhoGAP"/>
    <property type="match status" value="1"/>
</dbReference>
<dbReference type="InterPro" id="IPR008936">
    <property type="entry name" value="Rho_GTPase_activation_prot"/>
</dbReference>
<dbReference type="Pfam" id="PF00620">
    <property type="entry name" value="RhoGAP"/>
    <property type="match status" value="1"/>
</dbReference>
<feature type="compositionally biased region" description="Basic residues" evidence="3">
    <location>
        <begin position="457"/>
        <end position="466"/>
    </location>
</feature>
<feature type="compositionally biased region" description="Polar residues" evidence="3">
    <location>
        <begin position="470"/>
        <end position="482"/>
    </location>
</feature>
<evidence type="ECO:0000313" key="5">
    <source>
        <dbReference type="EnsemblMetazoa" id="XP_020904222.1"/>
    </source>
</evidence>